<proteinExistence type="predicted"/>
<dbReference type="RefSeq" id="WP_045263545.1">
    <property type="nucleotide sequence ID" value="NZ_JYIV01000024.1"/>
</dbReference>
<dbReference type="AlphaFoldDB" id="A0A0F0KS02"/>
<protein>
    <submittedName>
        <fullName evidence="1">Uncharacterized protein</fullName>
    </submittedName>
</protein>
<dbReference type="Proteomes" id="UP000033725">
    <property type="component" value="Unassembled WGS sequence"/>
</dbReference>
<dbReference type="EMBL" id="JYIV01000024">
    <property type="protein sequence ID" value="KJL22895.1"/>
    <property type="molecule type" value="Genomic_DNA"/>
</dbReference>
<organism evidence="1 2">
    <name type="scientific">Microbacterium oxydans</name>
    <dbReference type="NCBI Taxonomy" id="82380"/>
    <lineage>
        <taxon>Bacteria</taxon>
        <taxon>Bacillati</taxon>
        <taxon>Actinomycetota</taxon>
        <taxon>Actinomycetes</taxon>
        <taxon>Micrococcales</taxon>
        <taxon>Microbacteriaceae</taxon>
        <taxon>Microbacterium</taxon>
    </lineage>
</organism>
<evidence type="ECO:0000313" key="2">
    <source>
        <dbReference type="Proteomes" id="UP000033725"/>
    </source>
</evidence>
<gene>
    <name evidence="1" type="ORF">RN51_01640</name>
</gene>
<dbReference type="PATRIC" id="fig|82380.10.peg.1649"/>
<reference evidence="1 2" key="1">
    <citation type="submission" date="2015-02" db="EMBL/GenBank/DDBJ databases">
        <title>Draft genome sequences of ten Microbacterium spp. with emphasis on heavy metal contaminated environments.</title>
        <authorList>
            <person name="Corretto E."/>
        </authorList>
    </citation>
    <scope>NUCLEOTIDE SEQUENCE [LARGE SCALE GENOMIC DNA]</scope>
    <source>
        <strain evidence="1 2">BEL163</strain>
    </source>
</reference>
<accession>A0A0F0KS02</accession>
<comment type="caution">
    <text evidence="1">The sequence shown here is derived from an EMBL/GenBank/DDBJ whole genome shotgun (WGS) entry which is preliminary data.</text>
</comment>
<evidence type="ECO:0000313" key="1">
    <source>
        <dbReference type="EMBL" id="KJL22895.1"/>
    </source>
</evidence>
<name>A0A0F0KS02_9MICO</name>
<sequence>MQSTRMLIDSTTVAVAARGHLTLPAALPMLAETVEEDGVHYAPAALDQLRRLRETKDVVIYLPAGQAHAAEWFREQGFAIGRTPLDSLVKDADVVVLPEYRDGGHPAALRVPVLRLGEESL</sequence>